<dbReference type="GO" id="GO:0004174">
    <property type="term" value="F:electron-transferring-flavoprotein dehydrogenase activity"/>
    <property type="evidence" value="ECO:0007669"/>
    <property type="project" value="InterPro"/>
</dbReference>
<dbReference type="Pfam" id="PF13450">
    <property type="entry name" value="NAD_binding_8"/>
    <property type="match status" value="1"/>
</dbReference>
<keyword evidence="2" id="KW-0285">Flavoprotein</keyword>
<dbReference type="AlphaFoldDB" id="A0A382ZM23"/>
<evidence type="ECO:0000256" key="3">
    <source>
        <dbReference type="ARBA" id="ARBA00022827"/>
    </source>
</evidence>
<dbReference type="EMBL" id="UINC01185014">
    <property type="protein sequence ID" value="SVD96512.1"/>
    <property type="molecule type" value="Genomic_DNA"/>
</dbReference>
<dbReference type="Pfam" id="PF21162">
    <property type="entry name" value="ETFQO_UQ-bd"/>
    <property type="match status" value="1"/>
</dbReference>
<name>A0A382ZM23_9ZZZZ</name>
<dbReference type="Gene3D" id="3.50.50.60">
    <property type="entry name" value="FAD/NAD(P)-binding domain"/>
    <property type="match status" value="1"/>
</dbReference>
<accession>A0A382ZM23</accession>
<keyword evidence="3" id="KW-0274">FAD</keyword>
<feature type="non-terminal residue" evidence="6">
    <location>
        <position position="243"/>
    </location>
</feature>
<dbReference type="PANTHER" id="PTHR10617">
    <property type="entry name" value="ELECTRON TRANSFER FLAVOPROTEIN-UBIQUINONE OXIDOREDUCTASE"/>
    <property type="match status" value="1"/>
</dbReference>
<dbReference type="Gene3D" id="3.30.9.90">
    <property type="match status" value="1"/>
</dbReference>
<dbReference type="SUPFAM" id="SSF51905">
    <property type="entry name" value="FAD/NAD(P)-binding domain"/>
    <property type="match status" value="1"/>
</dbReference>
<keyword evidence="4" id="KW-0560">Oxidoreductase</keyword>
<evidence type="ECO:0000256" key="4">
    <source>
        <dbReference type="ARBA" id="ARBA00023002"/>
    </source>
</evidence>
<evidence type="ECO:0000256" key="1">
    <source>
        <dbReference type="ARBA" id="ARBA00001974"/>
    </source>
</evidence>
<evidence type="ECO:0000256" key="2">
    <source>
        <dbReference type="ARBA" id="ARBA00022630"/>
    </source>
</evidence>
<dbReference type="InterPro" id="IPR040156">
    <property type="entry name" value="ETF-QO"/>
</dbReference>
<reference evidence="6" key="1">
    <citation type="submission" date="2018-05" db="EMBL/GenBank/DDBJ databases">
        <authorList>
            <person name="Lanie J.A."/>
            <person name="Ng W.-L."/>
            <person name="Kazmierczak K.M."/>
            <person name="Andrzejewski T.M."/>
            <person name="Davidsen T.M."/>
            <person name="Wayne K.J."/>
            <person name="Tettelin H."/>
            <person name="Glass J.I."/>
            <person name="Rusch D."/>
            <person name="Podicherti R."/>
            <person name="Tsui H.-C.T."/>
            <person name="Winkler M.E."/>
        </authorList>
    </citation>
    <scope>NUCLEOTIDE SEQUENCE</scope>
</reference>
<proteinExistence type="predicted"/>
<evidence type="ECO:0000313" key="6">
    <source>
        <dbReference type="EMBL" id="SVD96512.1"/>
    </source>
</evidence>
<organism evidence="6">
    <name type="scientific">marine metagenome</name>
    <dbReference type="NCBI Taxonomy" id="408172"/>
    <lineage>
        <taxon>unclassified sequences</taxon>
        <taxon>metagenomes</taxon>
        <taxon>ecological metagenomes</taxon>
    </lineage>
</organism>
<evidence type="ECO:0000259" key="5">
    <source>
        <dbReference type="Pfam" id="PF21162"/>
    </source>
</evidence>
<dbReference type="InterPro" id="IPR036188">
    <property type="entry name" value="FAD/NAD-bd_sf"/>
</dbReference>
<dbReference type="PANTHER" id="PTHR10617:SF107">
    <property type="entry name" value="ELECTRON TRANSFER FLAVOPROTEIN-UBIQUINONE OXIDOREDUCTASE, MITOCHONDRIAL"/>
    <property type="match status" value="1"/>
</dbReference>
<protein>
    <recommendedName>
        <fullName evidence="5">ETF-QO/FixC ubiquinone-binding domain-containing protein</fullName>
    </recommendedName>
</protein>
<sequence>MSREAMEYDVVIVGGGPSGLSTAIKLKQLDSNLNICLLEKASEIGAHILSGNVFETRALDELLPNWKELNSPIKTKVSKEKFLFLGKTKSLSWPTWLLPSVQKNHNNYIISLANLCRWLAEQAEALGVEIFPGFPACEILFNENGSVKGVATQDMGIDKEGNKKDSFEPGIELLGKVTVFAEGCRGHLGKQLIKKFNLDEGKDPQQYGIGFKEIWEINEEKHEEGLVMHTAGWPLDNNTYGGS</sequence>
<comment type="cofactor">
    <cofactor evidence="1">
        <name>FAD</name>
        <dbReference type="ChEBI" id="CHEBI:57692"/>
    </cofactor>
</comment>
<gene>
    <name evidence="6" type="ORF">METZ01_LOCUS449366</name>
</gene>
<dbReference type="InterPro" id="IPR049398">
    <property type="entry name" value="ETF-QO/FixC_UQ-bd"/>
</dbReference>
<feature type="domain" description="ETF-QO/FixC ubiquinone-binding" evidence="5">
    <location>
        <begin position="207"/>
        <end position="243"/>
    </location>
</feature>